<dbReference type="STRING" id="718252.FP2_09530"/>
<keyword evidence="1" id="KW-0812">Transmembrane</keyword>
<name>D4K4S1_9FIRM</name>
<dbReference type="BioCyc" id="FPRA718252:G1375-797-MONOMER"/>
<dbReference type="HOGENOM" id="CLU_217206_0_0_9"/>
<accession>D4K4S1</accession>
<reference evidence="2 3" key="2">
    <citation type="submission" date="2010-03" db="EMBL/GenBank/DDBJ databases">
        <authorList>
            <person name="Pajon A."/>
        </authorList>
    </citation>
    <scope>NUCLEOTIDE SEQUENCE [LARGE SCALE GENOMIC DNA]</scope>
    <source>
        <strain evidence="3">L2-6</strain>
    </source>
</reference>
<reference evidence="2 3" key="1">
    <citation type="submission" date="2010-03" db="EMBL/GenBank/DDBJ databases">
        <title>The genome sequence of Faecalibacterium prausnitzii L2/6.</title>
        <authorList>
            <consortium name="metaHIT consortium -- http://www.metahit.eu/"/>
            <person name="Pajon A."/>
            <person name="Turner K."/>
            <person name="Parkhill J."/>
            <person name="Duncan S."/>
            <person name="Flint H."/>
        </authorList>
    </citation>
    <scope>NUCLEOTIDE SEQUENCE [LARGE SCALE GENOMIC DNA]</scope>
    <source>
        <strain evidence="3">L2-6</strain>
    </source>
</reference>
<organism evidence="2 3">
    <name type="scientific">Faecalibacterium prausnitzii L2-6</name>
    <dbReference type="NCBI Taxonomy" id="718252"/>
    <lineage>
        <taxon>Bacteria</taxon>
        <taxon>Bacillati</taxon>
        <taxon>Bacillota</taxon>
        <taxon>Clostridia</taxon>
        <taxon>Eubacteriales</taxon>
        <taxon>Oscillospiraceae</taxon>
        <taxon>Faecalibacterium</taxon>
    </lineage>
</organism>
<dbReference type="EMBL" id="FP929045">
    <property type="protein sequence ID" value="CBK98514.1"/>
    <property type="molecule type" value="Genomic_DNA"/>
</dbReference>
<protein>
    <recommendedName>
        <fullName evidence="4">Holin-like toxin</fullName>
    </recommendedName>
</protein>
<gene>
    <name evidence="2" type="ORF">FP2_09530</name>
</gene>
<keyword evidence="1" id="KW-0472">Membrane</keyword>
<evidence type="ECO:0008006" key="4">
    <source>
        <dbReference type="Google" id="ProtNLM"/>
    </source>
</evidence>
<proteinExistence type="predicted"/>
<dbReference type="Proteomes" id="UP000008804">
    <property type="component" value="Chromosome"/>
</dbReference>
<evidence type="ECO:0000256" key="1">
    <source>
        <dbReference type="SAM" id="Phobius"/>
    </source>
</evidence>
<dbReference type="KEGG" id="fpr:FP2_09530"/>
<feature type="transmembrane region" description="Helical" evidence="1">
    <location>
        <begin position="6"/>
        <end position="27"/>
    </location>
</feature>
<evidence type="ECO:0000313" key="2">
    <source>
        <dbReference type="EMBL" id="CBK98514.1"/>
    </source>
</evidence>
<keyword evidence="3" id="KW-1185">Reference proteome</keyword>
<evidence type="ECO:0000313" key="3">
    <source>
        <dbReference type="Proteomes" id="UP000008804"/>
    </source>
</evidence>
<sequence length="33" mass="3652">MTLSEVLQLLAIIGGAIFVTFQITWTISNSKKK</sequence>
<keyword evidence="1" id="KW-1133">Transmembrane helix</keyword>
<dbReference type="AlphaFoldDB" id="D4K4S1"/>